<sequence>MNGLSFLSALVAIIYISLGIYFYNLNKGESVNKLLLILCICFFDWSFAYIFWYSKEMIQTQYYPFINILGATGWSFYYGVIFHVSFEIVGLSSKIKSFYRKTLIYVPCTIMFIIYSMLRILKIDYYSLGFSIFNVTNFLITATYISIGLVLILRWGLASKIYREKKQAFLVVFFGAIAFILGIFCQNILPLLKLPTLYIAQIVSVFWVFGIFFAISKYDFLDIKSVYNIDKIMKNVNDTVIIVDNKNKITYFNENLQKFYKKSSNEILGSEIYDIIKFRFKSKKNDFTNCTIEKNGEEISVSVSTEEIFDNYGDRIGRLFVIKDNSQYIQIEKEKNKLRDILLKNDISYNLLINQSHNAILVHRDGEILFGNESATKLCGYISANNFIGTNIWNFIPDVDMKDLKLKYFNIINDKCSLTTFNGRILKSNGDMIEVENTSSYFEYGGQPTILSIMRDVSPEKKVKMLEIDVLEKTKLLDESLEMNKIITEFFSNVSHELKTPLNVIFSAIQTLGIYNDNSYESIIKRQRYHNIMKQNCYRLTRLINNLLDITKIDSGFLSLNFKNYNIVSIIEDITLSVVPYVENHEINLIFDTDIEEKIIACDPDRIELIMLNLISNSLKFTNAQGEIFVSIMDGTDFITILVKDTGLGMSKESLASIFDRFSQVDKTLTRNREGSGIGLYLVKSFVEMHNGKITVSSELGKGSEFVIKLPVRMVDTYLVEDSQYDINVEKIHVEFSDIYS</sequence>
<keyword evidence="9" id="KW-0067">ATP-binding</keyword>
<feature type="domain" description="Histidine kinase" evidence="13">
    <location>
        <begin position="493"/>
        <end position="714"/>
    </location>
</feature>
<feature type="transmembrane region" description="Helical" evidence="12">
    <location>
        <begin position="138"/>
        <end position="157"/>
    </location>
</feature>
<keyword evidence="8" id="KW-0418">Kinase</keyword>
<dbReference type="RefSeq" id="WP_073338696.1">
    <property type="nucleotide sequence ID" value="NZ_FQXM01000012.1"/>
</dbReference>
<dbReference type="PROSITE" id="PS50112">
    <property type="entry name" value="PAS"/>
    <property type="match status" value="1"/>
</dbReference>
<dbReference type="NCBIfam" id="TIGR00229">
    <property type="entry name" value="sensory_box"/>
    <property type="match status" value="1"/>
</dbReference>
<comment type="catalytic activity">
    <reaction evidence="1">
        <text>ATP + protein L-histidine = ADP + protein N-phospho-L-histidine.</text>
        <dbReference type="EC" id="2.7.13.3"/>
    </reaction>
</comment>
<dbReference type="Pfam" id="PF13426">
    <property type="entry name" value="PAS_9"/>
    <property type="match status" value="2"/>
</dbReference>
<feature type="transmembrane region" description="Helical" evidence="12">
    <location>
        <begin position="195"/>
        <end position="215"/>
    </location>
</feature>
<dbReference type="Gene3D" id="3.30.565.10">
    <property type="entry name" value="Histidine kinase-like ATPase, C-terminal domain"/>
    <property type="match status" value="1"/>
</dbReference>
<dbReference type="AlphaFoldDB" id="A0A1M5VQ70"/>
<dbReference type="CDD" id="cd00130">
    <property type="entry name" value="PAS"/>
    <property type="match status" value="2"/>
</dbReference>
<dbReference type="EMBL" id="FQXM01000012">
    <property type="protein sequence ID" value="SHH77431.1"/>
    <property type="molecule type" value="Genomic_DNA"/>
</dbReference>
<dbReference type="PANTHER" id="PTHR43547">
    <property type="entry name" value="TWO-COMPONENT HISTIDINE KINASE"/>
    <property type="match status" value="1"/>
</dbReference>
<dbReference type="Gene3D" id="1.10.287.130">
    <property type="match status" value="1"/>
</dbReference>
<dbReference type="InterPro" id="IPR005467">
    <property type="entry name" value="His_kinase_dom"/>
</dbReference>
<dbReference type="SMART" id="SM00387">
    <property type="entry name" value="HATPase_c"/>
    <property type="match status" value="1"/>
</dbReference>
<dbReference type="InterPro" id="IPR003661">
    <property type="entry name" value="HisK_dim/P_dom"/>
</dbReference>
<keyword evidence="16" id="KW-1185">Reference proteome</keyword>
<keyword evidence="11 12" id="KW-0472">Membrane</keyword>
<comment type="subcellular location">
    <subcellularLocation>
        <location evidence="2">Cell membrane</location>
    </subcellularLocation>
</comment>
<accession>A0A1M5VQ70</accession>
<dbReference type="FunFam" id="3.30.565.10:FF:000023">
    <property type="entry name" value="PAS domain-containing sensor histidine kinase"/>
    <property type="match status" value="1"/>
</dbReference>
<feature type="transmembrane region" description="Helical" evidence="12">
    <location>
        <begin position="65"/>
        <end position="86"/>
    </location>
</feature>
<keyword evidence="6" id="KW-0808">Transferase</keyword>
<keyword evidence="10" id="KW-0902">Two-component regulatory system</keyword>
<feature type="transmembrane region" description="Helical" evidence="12">
    <location>
        <begin position="169"/>
        <end position="189"/>
    </location>
</feature>
<dbReference type="InterPro" id="IPR036890">
    <property type="entry name" value="HATPase_C_sf"/>
</dbReference>
<dbReference type="InterPro" id="IPR036097">
    <property type="entry name" value="HisK_dim/P_sf"/>
</dbReference>
<dbReference type="STRING" id="1121316.SAMN02745207_02438"/>
<reference evidence="15 16" key="1">
    <citation type="submission" date="2016-11" db="EMBL/GenBank/DDBJ databases">
        <authorList>
            <person name="Jaros S."/>
            <person name="Januszkiewicz K."/>
            <person name="Wedrychowicz H."/>
        </authorList>
    </citation>
    <scope>NUCLEOTIDE SEQUENCE [LARGE SCALE GENOMIC DNA]</scope>
    <source>
        <strain evidence="15 16">DSM 8605</strain>
    </source>
</reference>
<keyword evidence="12" id="KW-0812">Transmembrane</keyword>
<evidence type="ECO:0000256" key="8">
    <source>
        <dbReference type="ARBA" id="ARBA00022777"/>
    </source>
</evidence>
<protein>
    <recommendedName>
        <fullName evidence="3">histidine kinase</fullName>
        <ecNumber evidence="3">2.7.13.3</ecNumber>
    </recommendedName>
</protein>
<feature type="domain" description="PAS" evidence="14">
    <location>
        <begin position="225"/>
        <end position="276"/>
    </location>
</feature>
<evidence type="ECO:0000256" key="7">
    <source>
        <dbReference type="ARBA" id="ARBA00022741"/>
    </source>
</evidence>
<feature type="transmembrane region" description="Helical" evidence="12">
    <location>
        <begin position="35"/>
        <end position="53"/>
    </location>
</feature>
<feature type="transmembrane region" description="Helical" evidence="12">
    <location>
        <begin position="98"/>
        <end position="118"/>
    </location>
</feature>
<dbReference type="SUPFAM" id="SSF55785">
    <property type="entry name" value="PYP-like sensor domain (PAS domain)"/>
    <property type="match status" value="2"/>
</dbReference>
<feature type="transmembrane region" description="Helical" evidence="12">
    <location>
        <begin position="6"/>
        <end position="23"/>
    </location>
</feature>
<evidence type="ECO:0000256" key="2">
    <source>
        <dbReference type="ARBA" id="ARBA00004236"/>
    </source>
</evidence>
<dbReference type="InterPro" id="IPR000014">
    <property type="entry name" value="PAS"/>
</dbReference>
<evidence type="ECO:0000256" key="4">
    <source>
        <dbReference type="ARBA" id="ARBA00022475"/>
    </source>
</evidence>
<evidence type="ECO:0000256" key="6">
    <source>
        <dbReference type="ARBA" id="ARBA00022679"/>
    </source>
</evidence>
<dbReference type="PRINTS" id="PR00344">
    <property type="entry name" value="BCTRLSENSOR"/>
</dbReference>
<dbReference type="Proteomes" id="UP000184447">
    <property type="component" value="Unassembled WGS sequence"/>
</dbReference>
<keyword evidence="5" id="KW-0597">Phosphoprotein</keyword>
<evidence type="ECO:0000256" key="5">
    <source>
        <dbReference type="ARBA" id="ARBA00022553"/>
    </source>
</evidence>
<dbReference type="Gene3D" id="3.30.450.20">
    <property type="entry name" value="PAS domain"/>
    <property type="match status" value="2"/>
</dbReference>
<evidence type="ECO:0000256" key="12">
    <source>
        <dbReference type="SAM" id="Phobius"/>
    </source>
</evidence>
<keyword evidence="4" id="KW-1003">Cell membrane</keyword>
<evidence type="ECO:0000259" key="14">
    <source>
        <dbReference type="PROSITE" id="PS50112"/>
    </source>
</evidence>
<evidence type="ECO:0000256" key="11">
    <source>
        <dbReference type="ARBA" id="ARBA00023136"/>
    </source>
</evidence>
<evidence type="ECO:0000313" key="15">
    <source>
        <dbReference type="EMBL" id="SHH77431.1"/>
    </source>
</evidence>
<evidence type="ECO:0000256" key="10">
    <source>
        <dbReference type="ARBA" id="ARBA00023012"/>
    </source>
</evidence>
<organism evidence="15 16">
    <name type="scientific">Clostridium grantii DSM 8605</name>
    <dbReference type="NCBI Taxonomy" id="1121316"/>
    <lineage>
        <taxon>Bacteria</taxon>
        <taxon>Bacillati</taxon>
        <taxon>Bacillota</taxon>
        <taxon>Clostridia</taxon>
        <taxon>Eubacteriales</taxon>
        <taxon>Clostridiaceae</taxon>
        <taxon>Clostridium</taxon>
    </lineage>
</organism>
<dbReference type="GO" id="GO:0005886">
    <property type="term" value="C:plasma membrane"/>
    <property type="evidence" value="ECO:0007669"/>
    <property type="project" value="UniProtKB-SubCell"/>
</dbReference>
<gene>
    <name evidence="15" type="ORF">SAMN02745207_02438</name>
</gene>
<dbReference type="SMART" id="SM00388">
    <property type="entry name" value="HisKA"/>
    <property type="match status" value="1"/>
</dbReference>
<evidence type="ECO:0000259" key="13">
    <source>
        <dbReference type="PROSITE" id="PS50109"/>
    </source>
</evidence>
<dbReference type="GO" id="GO:0005524">
    <property type="term" value="F:ATP binding"/>
    <property type="evidence" value="ECO:0007669"/>
    <property type="project" value="UniProtKB-KW"/>
</dbReference>
<dbReference type="InterPro" id="IPR004358">
    <property type="entry name" value="Sig_transdc_His_kin-like_C"/>
</dbReference>
<dbReference type="PROSITE" id="PS50109">
    <property type="entry name" value="HIS_KIN"/>
    <property type="match status" value="1"/>
</dbReference>
<dbReference type="Pfam" id="PF02518">
    <property type="entry name" value="HATPase_c"/>
    <property type="match status" value="1"/>
</dbReference>
<keyword evidence="7" id="KW-0547">Nucleotide-binding</keyword>
<dbReference type="SMART" id="SM00091">
    <property type="entry name" value="PAS"/>
    <property type="match status" value="2"/>
</dbReference>
<dbReference type="OrthoDB" id="9813394at2"/>
<dbReference type="InterPro" id="IPR003594">
    <property type="entry name" value="HATPase_dom"/>
</dbReference>
<dbReference type="GO" id="GO:0000155">
    <property type="term" value="F:phosphorelay sensor kinase activity"/>
    <property type="evidence" value="ECO:0007669"/>
    <property type="project" value="InterPro"/>
</dbReference>
<name>A0A1M5VQ70_9CLOT</name>
<keyword evidence="12" id="KW-1133">Transmembrane helix</keyword>
<proteinExistence type="predicted"/>
<dbReference type="Pfam" id="PF00512">
    <property type="entry name" value="HisKA"/>
    <property type="match status" value="1"/>
</dbReference>
<dbReference type="SUPFAM" id="SSF55874">
    <property type="entry name" value="ATPase domain of HSP90 chaperone/DNA topoisomerase II/histidine kinase"/>
    <property type="match status" value="1"/>
</dbReference>
<evidence type="ECO:0000256" key="9">
    <source>
        <dbReference type="ARBA" id="ARBA00022840"/>
    </source>
</evidence>
<dbReference type="SUPFAM" id="SSF47384">
    <property type="entry name" value="Homodimeric domain of signal transducing histidine kinase"/>
    <property type="match status" value="1"/>
</dbReference>
<dbReference type="InterPro" id="IPR035965">
    <property type="entry name" value="PAS-like_dom_sf"/>
</dbReference>
<evidence type="ECO:0000256" key="1">
    <source>
        <dbReference type="ARBA" id="ARBA00000085"/>
    </source>
</evidence>
<evidence type="ECO:0000256" key="3">
    <source>
        <dbReference type="ARBA" id="ARBA00012438"/>
    </source>
</evidence>
<evidence type="ECO:0000313" key="16">
    <source>
        <dbReference type="Proteomes" id="UP000184447"/>
    </source>
</evidence>
<dbReference type="EC" id="2.7.13.3" evidence="3"/>
<dbReference type="PANTHER" id="PTHR43547:SF2">
    <property type="entry name" value="HYBRID SIGNAL TRANSDUCTION HISTIDINE KINASE C"/>
    <property type="match status" value="1"/>
</dbReference>
<dbReference type="CDD" id="cd00082">
    <property type="entry name" value="HisKA"/>
    <property type="match status" value="1"/>
</dbReference>